<evidence type="ECO:0000313" key="4">
    <source>
        <dbReference type="Proteomes" id="UP000095751"/>
    </source>
</evidence>
<dbReference type="InParanoid" id="A0A1E7FY17"/>
<gene>
    <name evidence="3" type="ORF">FRACYDRAFT_233192</name>
</gene>
<feature type="compositionally biased region" description="Basic and acidic residues" evidence="1">
    <location>
        <begin position="418"/>
        <end position="427"/>
    </location>
</feature>
<feature type="region of interest" description="Disordered" evidence="1">
    <location>
        <begin position="263"/>
        <end position="286"/>
    </location>
</feature>
<dbReference type="Proteomes" id="UP000095751">
    <property type="component" value="Unassembled WGS sequence"/>
</dbReference>
<feature type="domain" description="Isopenicillin N synthase-like Fe(2+) 2OG dioxygenase" evidence="2">
    <location>
        <begin position="290"/>
        <end position="397"/>
    </location>
</feature>
<feature type="region of interest" description="Disordered" evidence="1">
    <location>
        <begin position="418"/>
        <end position="454"/>
    </location>
</feature>
<feature type="region of interest" description="Disordered" evidence="1">
    <location>
        <begin position="364"/>
        <end position="387"/>
    </location>
</feature>
<name>A0A1E7FY17_9STRA</name>
<dbReference type="InterPro" id="IPR027443">
    <property type="entry name" value="IPNS-like_sf"/>
</dbReference>
<dbReference type="Gene3D" id="2.60.120.330">
    <property type="entry name" value="B-lactam Antibiotic, Isopenicillin N Synthase, Chain"/>
    <property type="match status" value="1"/>
</dbReference>
<evidence type="ECO:0000259" key="2">
    <source>
        <dbReference type="Pfam" id="PF03171"/>
    </source>
</evidence>
<keyword evidence="4" id="KW-1185">Reference proteome</keyword>
<evidence type="ECO:0000256" key="1">
    <source>
        <dbReference type="SAM" id="MobiDB-lite"/>
    </source>
</evidence>
<dbReference type="SUPFAM" id="SSF51197">
    <property type="entry name" value="Clavaminate synthase-like"/>
    <property type="match status" value="1"/>
</dbReference>
<dbReference type="EMBL" id="KV784353">
    <property type="protein sequence ID" value="OEU23026.1"/>
    <property type="molecule type" value="Genomic_DNA"/>
</dbReference>
<sequence length="480" mass="54245">MTKSSSLSSSSALSLSSSSANYNRRRQQKRMQQSACVSSVLETFPDSVWDEAVESLLERGVATIRLSTPGEHIISSSSSSSTTTTTTTTSLKEIHARAFQSARIALDRASYYHHRNNDNEDVHNHHDDESESSLPLPFISPDADSAHVTGFHKAGAMSRYNIQREGIVFSDEDCSCNCRNCRDCDSDYDYGYDKRKLELVSEQHQQRSSTQNNQSNGDDKNDNDDNNNNNNINNQTMGWFQQHLGPTETSSQWHIKRFVEVEENNREEESISNNDSKSSSSSLLTEEGERITLPMHTDPSLISIVIHDDSSTIDGGGHGALGLQYYHPRERKWIEPEAHGHSVATIFVGSVLAHLTSGRFPAAKHRVIDKQQQQQQHQQEEKPPKQQRMAATLFVRPQPSALLRIPLPSPWLIQQIQKEENDRHADSENSSSNNKINQSKKKKPSSKPPITFDAWLKRVARNYEKQKNKKKKYIQNTTTT</sequence>
<feature type="compositionally biased region" description="Low complexity" evidence="1">
    <location>
        <begin position="271"/>
        <end position="285"/>
    </location>
</feature>
<reference evidence="3 4" key="1">
    <citation type="submission" date="2016-09" db="EMBL/GenBank/DDBJ databases">
        <title>Extensive genetic diversity and differential bi-allelic expression allows diatom success in the polar Southern Ocean.</title>
        <authorList>
            <consortium name="DOE Joint Genome Institute"/>
            <person name="Mock T."/>
            <person name="Otillar R.P."/>
            <person name="Strauss J."/>
            <person name="Dupont C."/>
            <person name="Frickenhaus S."/>
            <person name="Maumus F."/>
            <person name="Mcmullan M."/>
            <person name="Sanges R."/>
            <person name="Schmutz J."/>
            <person name="Toseland A."/>
            <person name="Valas R."/>
            <person name="Veluchamy A."/>
            <person name="Ward B.J."/>
            <person name="Allen A."/>
            <person name="Barry K."/>
            <person name="Falciatore A."/>
            <person name="Ferrante M."/>
            <person name="Fortunato A.E."/>
            <person name="Gloeckner G."/>
            <person name="Gruber A."/>
            <person name="Hipkin R."/>
            <person name="Janech M."/>
            <person name="Kroth P."/>
            <person name="Leese F."/>
            <person name="Lindquist E."/>
            <person name="Lyon B.R."/>
            <person name="Martin J."/>
            <person name="Mayer C."/>
            <person name="Parker M."/>
            <person name="Quesneville H."/>
            <person name="Raymond J."/>
            <person name="Uhlig C."/>
            <person name="Valentin K.U."/>
            <person name="Worden A.Z."/>
            <person name="Armbrust E.V."/>
            <person name="Bowler C."/>
            <person name="Green B."/>
            <person name="Moulton V."/>
            <person name="Van Oosterhout C."/>
            <person name="Grigoriev I."/>
        </authorList>
    </citation>
    <scope>NUCLEOTIDE SEQUENCE [LARGE SCALE GENOMIC DNA]</scope>
    <source>
        <strain evidence="3 4">CCMP1102</strain>
    </source>
</reference>
<feature type="region of interest" description="Disordered" evidence="1">
    <location>
        <begin position="115"/>
        <end position="135"/>
    </location>
</feature>
<accession>A0A1E7FY17</accession>
<dbReference type="Pfam" id="PF03171">
    <property type="entry name" value="2OG-FeII_Oxy"/>
    <property type="match status" value="1"/>
</dbReference>
<feature type="compositionally biased region" description="Basic and acidic residues" evidence="1">
    <location>
        <begin position="115"/>
        <end position="128"/>
    </location>
</feature>
<evidence type="ECO:0000313" key="3">
    <source>
        <dbReference type="EMBL" id="OEU23026.1"/>
    </source>
</evidence>
<dbReference type="AlphaFoldDB" id="A0A1E7FY17"/>
<feature type="compositionally biased region" description="Low complexity" evidence="1">
    <location>
        <begin position="206"/>
        <end position="216"/>
    </location>
</feature>
<organism evidence="3 4">
    <name type="scientific">Fragilariopsis cylindrus CCMP1102</name>
    <dbReference type="NCBI Taxonomy" id="635003"/>
    <lineage>
        <taxon>Eukaryota</taxon>
        <taxon>Sar</taxon>
        <taxon>Stramenopiles</taxon>
        <taxon>Ochrophyta</taxon>
        <taxon>Bacillariophyta</taxon>
        <taxon>Bacillariophyceae</taxon>
        <taxon>Bacillariophycidae</taxon>
        <taxon>Bacillariales</taxon>
        <taxon>Bacillariaceae</taxon>
        <taxon>Fragilariopsis</taxon>
    </lineage>
</organism>
<proteinExistence type="predicted"/>
<protein>
    <recommendedName>
        <fullName evidence="2">Isopenicillin N synthase-like Fe(2+) 2OG dioxygenase domain-containing protein</fullName>
    </recommendedName>
</protein>
<dbReference type="OrthoDB" id="288590at2759"/>
<dbReference type="InterPro" id="IPR044861">
    <property type="entry name" value="IPNS-like_FE2OG_OXY"/>
</dbReference>
<feature type="region of interest" description="Disordered" evidence="1">
    <location>
        <begin position="201"/>
        <end position="236"/>
    </location>
</feature>
<dbReference type="KEGG" id="fcy:FRACYDRAFT_233192"/>